<evidence type="ECO:0000313" key="1">
    <source>
        <dbReference type="EMBL" id="GEP53753.1"/>
    </source>
</evidence>
<dbReference type="SMART" id="SM00567">
    <property type="entry name" value="EZ_HEAT"/>
    <property type="match status" value="5"/>
</dbReference>
<keyword evidence="2" id="KW-1185">Reference proteome</keyword>
<name>A0A512N481_9HYPH</name>
<evidence type="ECO:0008006" key="3">
    <source>
        <dbReference type="Google" id="ProtNLM"/>
    </source>
</evidence>
<dbReference type="PANTHER" id="PTHR12697:SF5">
    <property type="entry name" value="DEOXYHYPUSINE HYDROXYLASE"/>
    <property type="match status" value="1"/>
</dbReference>
<dbReference type="AlphaFoldDB" id="A0A512N481"/>
<dbReference type="GO" id="GO:0016491">
    <property type="term" value="F:oxidoreductase activity"/>
    <property type="evidence" value="ECO:0007669"/>
    <property type="project" value="TreeGrafter"/>
</dbReference>
<protein>
    <recommendedName>
        <fullName evidence="3">PBS lyase</fullName>
    </recommendedName>
</protein>
<reference evidence="1 2" key="1">
    <citation type="submission" date="2019-07" db="EMBL/GenBank/DDBJ databases">
        <title>Whole genome shotgun sequence of Reyranella soli NBRC 108950.</title>
        <authorList>
            <person name="Hosoyama A."/>
            <person name="Uohara A."/>
            <person name="Ohji S."/>
            <person name="Ichikawa N."/>
        </authorList>
    </citation>
    <scope>NUCLEOTIDE SEQUENCE [LARGE SCALE GENOMIC DNA]</scope>
    <source>
        <strain evidence="1 2">NBRC 108950</strain>
    </source>
</reference>
<dbReference type="InterPro" id="IPR011989">
    <property type="entry name" value="ARM-like"/>
</dbReference>
<dbReference type="PANTHER" id="PTHR12697">
    <property type="entry name" value="PBS LYASE HEAT-LIKE PROTEIN"/>
    <property type="match status" value="1"/>
</dbReference>
<accession>A0A512N481</accession>
<dbReference type="Pfam" id="PF13646">
    <property type="entry name" value="HEAT_2"/>
    <property type="match status" value="1"/>
</dbReference>
<dbReference type="InterPro" id="IPR004155">
    <property type="entry name" value="PBS_lyase_HEAT"/>
</dbReference>
<proteinExistence type="predicted"/>
<comment type="caution">
    <text evidence="1">The sequence shown here is derived from an EMBL/GenBank/DDBJ whole genome shotgun (WGS) entry which is preliminary data.</text>
</comment>
<dbReference type="Pfam" id="PF03130">
    <property type="entry name" value="HEAT_PBS"/>
    <property type="match status" value="1"/>
</dbReference>
<dbReference type="Gene3D" id="1.25.10.10">
    <property type="entry name" value="Leucine-rich Repeat Variant"/>
    <property type="match status" value="1"/>
</dbReference>
<dbReference type="RefSeq" id="WP_147146695.1">
    <property type="nucleotide sequence ID" value="NZ_BKAJ01000017.1"/>
</dbReference>
<sequence length="260" mass="27760">MSAQQVRSITELFSAATDWRLGGGDGDWTAVSDLHEIASREVLDRALELTTASDPRSRARAADILGQLGLPKRAFPEECLAAVIHLATHETDPDVLQAAAAALGHLVDPRSTSTLARMANSEEPELRQAVATALGGRSTPEAIATLIRLAGDPIADVREWATFGLGELGTLDTPEVRTTLHRRLDDDDPEVRYEAIRGLARCGDLRAVESLIDALGDQPHNLSLFPAAKVLLNLPHEYGSLTAADLIDGLRSLVATRGAA</sequence>
<dbReference type="EMBL" id="BKAJ01000017">
    <property type="protein sequence ID" value="GEP53753.1"/>
    <property type="molecule type" value="Genomic_DNA"/>
</dbReference>
<dbReference type="OrthoDB" id="278248at2"/>
<evidence type="ECO:0000313" key="2">
    <source>
        <dbReference type="Proteomes" id="UP000321058"/>
    </source>
</evidence>
<dbReference type="SUPFAM" id="SSF48371">
    <property type="entry name" value="ARM repeat"/>
    <property type="match status" value="1"/>
</dbReference>
<gene>
    <name evidence="1" type="ORF">RSO01_09190</name>
</gene>
<organism evidence="1 2">
    <name type="scientific">Reyranella soli</name>
    <dbReference type="NCBI Taxonomy" id="1230389"/>
    <lineage>
        <taxon>Bacteria</taxon>
        <taxon>Pseudomonadati</taxon>
        <taxon>Pseudomonadota</taxon>
        <taxon>Alphaproteobacteria</taxon>
        <taxon>Hyphomicrobiales</taxon>
        <taxon>Reyranellaceae</taxon>
        <taxon>Reyranella</taxon>
    </lineage>
</organism>
<dbReference type="Proteomes" id="UP000321058">
    <property type="component" value="Unassembled WGS sequence"/>
</dbReference>
<dbReference type="InterPro" id="IPR016024">
    <property type="entry name" value="ARM-type_fold"/>
</dbReference>